<feature type="binding site" evidence="13">
    <location>
        <position position="32"/>
    </location>
    <ligand>
        <name>Zn(2+)</name>
        <dbReference type="ChEBI" id="CHEBI:29105"/>
    </ligand>
</feature>
<dbReference type="Pfam" id="PF01406">
    <property type="entry name" value="tRNA-synt_1e"/>
    <property type="match status" value="1"/>
</dbReference>
<reference evidence="16" key="1">
    <citation type="journal article" name="DNA Res.">
        <title>The physiological potential of anammox bacteria as revealed by their core genome structure.</title>
        <authorList>
            <person name="Okubo T."/>
            <person name="Toyoda A."/>
            <person name="Fukuhara K."/>
            <person name="Uchiyama I."/>
            <person name="Harigaya Y."/>
            <person name="Kuroiwa M."/>
            <person name="Suzuki T."/>
            <person name="Murakami Y."/>
            <person name="Suwa Y."/>
            <person name="Takami H."/>
        </authorList>
    </citation>
    <scope>NUCLEOTIDE SEQUENCE</scope>
    <source>
        <strain evidence="16">317325-2</strain>
    </source>
</reference>
<dbReference type="Gene3D" id="3.40.50.620">
    <property type="entry name" value="HUPs"/>
    <property type="match status" value="1"/>
</dbReference>
<feature type="binding site" evidence="13">
    <location>
        <position position="291"/>
    </location>
    <ligand>
        <name>ATP</name>
        <dbReference type="ChEBI" id="CHEBI:30616"/>
    </ligand>
</feature>
<evidence type="ECO:0000256" key="3">
    <source>
        <dbReference type="ARBA" id="ARBA00011245"/>
    </source>
</evidence>
<dbReference type="SUPFAM" id="SSF47323">
    <property type="entry name" value="Anticodon-binding domain of a subclass of class I aminoacyl-tRNA synthetases"/>
    <property type="match status" value="1"/>
</dbReference>
<feature type="binding site" evidence="13">
    <location>
        <position position="256"/>
    </location>
    <ligand>
        <name>Zn(2+)</name>
        <dbReference type="ChEBI" id="CHEBI:29105"/>
    </ligand>
</feature>
<keyword evidence="9 13" id="KW-0067">ATP-binding</keyword>
<dbReference type="KEGG" id="npy:NPRO_06720"/>
<dbReference type="GO" id="GO:0008270">
    <property type="term" value="F:zinc ion binding"/>
    <property type="evidence" value="ECO:0007669"/>
    <property type="project" value="UniProtKB-UniRule"/>
</dbReference>
<evidence type="ECO:0000256" key="4">
    <source>
        <dbReference type="ARBA" id="ARBA00022490"/>
    </source>
</evidence>
<accession>A0A809S3B8</accession>
<name>A0A809S3B8_9BACT</name>
<feature type="short sequence motif" description="'HIGH' region" evidence="13">
    <location>
        <begin position="34"/>
        <end position="44"/>
    </location>
</feature>
<dbReference type="NCBIfam" id="TIGR00435">
    <property type="entry name" value="cysS"/>
    <property type="match status" value="1"/>
</dbReference>
<dbReference type="InterPro" id="IPR032678">
    <property type="entry name" value="tRNA-synt_1_cat_dom"/>
</dbReference>
<feature type="domain" description="tRNA synthetases class I catalytic" evidence="14">
    <location>
        <begin position="19"/>
        <end position="337"/>
    </location>
</feature>
<dbReference type="HAMAP" id="MF_00041">
    <property type="entry name" value="Cys_tRNA_synth"/>
    <property type="match status" value="1"/>
</dbReference>
<evidence type="ECO:0000256" key="7">
    <source>
        <dbReference type="ARBA" id="ARBA00022741"/>
    </source>
</evidence>
<dbReference type="SUPFAM" id="SSF52374">
    <property type="entry name" value="Nucleotidylyl transferase"/>
    <property type="match status" value="1"/>
</dbReference>
<evidence type="ECO:0000256" key="12">
    <source>
        <dbReference type="ARBA" id="ARBA00047398"/>
    </source>
</evidence>
<dbReference type="GO" id="GO:0006423">
    <property type="term" value="P:cysteinyl-tRNA aminoacylation"/>
    <property type="evidence" value="ECO:0007669"/>
    <property type="project" value="UniProtKB-UniRule"/>
</dbReference>
<dbReference type="PRINTS" id="PR00983">
    <property type="entry name" value="TRNASYNTHCYS"/>
</dbReference>
<keyword evidence="8 13" id="KW-0862">Zinc</keyword>
<dbReference type="InterPro" id="IPR009080">
    <property type="entry name" value="tRNAsynth_Ia_anticodon-bd"/>
</dbReference>
<keyword evidence="5 13" id="KW-0436">Ligase</keyword>
<evidence type="ECO:0000256" key="10">
    <source>
        <dbReference type="ARBA" id="ARBA00022917"/>
    </source>
</evidence>
<keyword evidence="10 13" id="KW-0648">Protein biosynthesis</keyword>
<dbReference type="InterPro" id="IPR015803">
    <property type="entry name" value="Cys-tRNA-ligase"/>
</dbReference>
<dbReference type="InterPro" id="IPR024909">
    <property type="entry name" value="Cys-tRNA/MSH_ligase"/>
</dbReference>
<dbReference type="GO" id="GO:0004817">
    <property type="term" value="F:cysteine-tRNA ligase activity"/>
    <property type="evidence" value="ECO:0007669"/>
    <property type="project" value="UniProtKB-UniRule"/>
</dbReference>
<feature type="binding site" evidence="13">
    <location>
        <position position="260"/>
    </location>
    <ligand>
        <name>Zn(2+)</name>
        <dbReference type="ChEBI" id="CHEBI:29105"/>
    </ligand>
</feature>
<evidence type="ECO:0000256" key="1">
    <source>
        <dbReference type="ARBA" id="ARBA00004496"/>
    </source>
</evidence>
<feature type="binding site" evidence="13">
    <location>
        <position position="231"/>
    </location>
    <ligand>
        <name>Zn(2+)</name>
        <dbReference type="ChEBI" id="CHEBI:29105"/>
    </ligand>
</feature>
<keyword evidence="11 13" id="KW-0030">Aminoacyl-tRNA synthetase</keyword>
<protein>
    <recommendedName>
        <fullName evidence="13">Cysteine--tRNA ligase</fullName>
        <ecNumber evidence="13">6.1.1.16</ecNumber>
    </recommendedName>
    <alternativeName>
        <fullName evidence="13">Cysteinyl-tRNA synthetase</fullName>
        <shortName evidence="13">CysRS</shortName>
    </alternativeName>
</protein>
<dbReference type="Gene3D" id="1.20.120.1910">
    <property type="entry name" value="Cysteine-tRNA ligase, C-terminal anti-codon recognition domain"/>
    <property type="match status" value="1"/>
</dbReference>
<dbReference type="AlphaFoldDB" id="A0A809S3B8"/>
<feature type="domain" description="Cysteinyl-tRNA synthetase class Ia DALR" evidence="15">
    <location>
        <begin position="377"/>
        <end position="428"/>
    </location>
</feature>
<evidence type="ECO:0000313" key="16">
    <source>
        <dbReference type="EMBL" id="BBO23077.1"/>
    </source>
</evidence>
<evidence type="ECO:0000259" key="14">
    <source>
        <dbReference type="Pfam" id="PF01406"/>
    </source>
</evidence>
<comment type="subcellular location">
    <subcellularLocation>
        <location evidence="1 13">Cytoplasm</location>
    </subcellularLocation>
</comment>
<evidence type="ECO:0000256" key="11">
    <source>
        <dbReference type="ARBA" id="ARBA00023146"/>
    </source>
</evidence>
<comment type="similarity">
    <text evidence="2 13">Belongs to the class-I aminoacyl-tRNA synthetase family.</text>
</comment>
<dbReference type="EMBL" id="AP021858">
    <property type="protein sequence ID" value="BBO23077.1"/>
    <property type="molecule type" value="Genomic_DNA"/>
</dbReference>
<dbReference type="Pfam" id="PF09190">
    <property type="entry name" value="DALR_2"/>
    <property type="match status" value="1"/>
</dbReference>
<sequence length="501" mass="56594">MESRKLRIYDTLTRSLKAIEPLEPRHLRFYCCGPTVYNYAHIGNFRTFLSADLVVRTAEALGWRVSYVSNITDVGHLTEDDVADAGGEDRMEKALRSKEGERFVNVWDLASHYIDALKRDWRSLNLREPMVRPRATEHLREQILGVQSLIEKGHAYVTDSGVYFNVSSFRDYGRLSGNRDQDSLMRAVREVVQDDNKRHPADFALWKHDEKHLMQFYSPWGWGFPGWHIECSVMAMKYLGETIDLHAGGEDLVFPHHECEIAQSEALTGKPFSRQWMHTRFLQVDGERMSKSKGNFYTVHDLIEGKGVSPLALRYALISVPYSKPLNFTMQTLRDAEQAVERLRLCDEVSSEAGASGGDGEDAVGKSLKSLYEEALDAMCDDLNTSVALAKVYEGSRVILREQSGMSKASGRSGQEFLQDVQGLLGIVRPEYETCAGSSADNGADLDVDRIEERIRRRAEAKERGDYAAADAIRDELVAEGIELRDSPEGTKWKRKSPLEA</sequence>
<proteinExistence type="inferred from homology"/>
<dbReference type="GO" id="GO:0005524">
    <property type="term" value="F:ATP binding"/>
    <property type="evidence" value="ECO:0007669"/>
    <property type="project" value="UniProtKB-UniRule"/>
</dbReference>
<organism evidence="16 17">
    <name type="scientific">Candidatus Nitrosymbiomonas proteolyticus</name>
    <dbReference type="NCBI Taxonomy" id="2608984"/>
    <lineage>
        <taxon>Bacteria</taxon>
        <taxon>Bacillati</taxon>
        <taxon>Armatimonadota</taxon>
        <taxon>Armatimonadota incertae sedis</taxon>
        <taxon>Candidatus Nitrosymbiomonas</taxon>
    </lineage>
</organism>
<evidence type="ECO:0000256" key="13">
    <source>
        <dbReference type="HAMAP-Rule" id="MF_00041"/>
    </source>
</evidence>
<comment type="catalytic activity">
    <reaction evidence="12 13">
        <text>tRNA(Cys) + L-cysteine + ATP = L-cysteinyl-tRNA(Cys) + AMP + diphosphate</text>
        <dbReference type="Rhea" id="RHEA:17773"/>
        <dbReference type="Rhea" id="RHEA-COMP:9661"/>
        <dbReference type="Rhea" id="RHEA-COMP:9679"/>
        <dbReference type="ChEBI" id="CHEBI:30616"/>
        <dbReference type="ChEBI" id="CHEBI:33019"/>
        <dbReference type="ChEBI" id="CHEBI:35235"/>
        <dbReference type="ChEBI" id="CHEBI:78442"/>
        <dbReference type="ChEBI" id="CHEBI:78517"/>
        <dbReference type="ChEBI" id="CHEBI:456215"/>
        <dbReference type="EC" id="6.1.1.16"/>
    </reaction>
</comment>
<keyword evidence="6 13" id="KW-0479">Metal-binding</keyword>
<gene>
    <name evidence="13" type="primary">cysS</name>
    <name evidence="16" type="ORF">NPRO_06720</name>
</gene>
<keyword evidence="4 13" id="KW-0963">Cytoplasm</keyword>
<dbReference type="PANTHER" id="PTHR10890">
    <property type="entry name" value="CYSTEINYL-TRNA SYNTHETASE"/>
    <property type="match status" value="1"/>
</dbReference>
<dbReference type="InterPro" id="IPR014729">
    <property type="entry name" value="Rossmann-like_a/b/a_fold"/>
</dbReference>
<evidence type="ECO:0000256" key="2">
    <source>
        <dbReference type="ARBA" id="ARBA00005594"/>
    </source>
</evidence>
<evidence type="ECO:0000256" key="6">
    <source>
        <dbReference type="ARBA" id="ARBA00022723"/>
    </source>
</evidence>
<comment type="cofactor">
    <cofactor evidence="13">
        <name>Zn(2+)</name>
        <dbReference type="ChEBI" id="CHEBI:29105"/>
    </cofactor>
    <text evidence="13">Binds 1 zinc ion per subunit.</text>
</comment>
<dbReference type="CDD" id="cd00672">
    <property type="entry name" value="CysRS_core"/>
    <property type="match status" value="1"/>
</dbReference>
<evidence type="ECO:0000256" key="9">
    <source>
        <dbReference type="ARBA" id="ARBA00022840"/>
    </source>
</evidence>
<dbReference type="GO" id="GO:0005829">
    <property type="term" value="C:cytosol"/>
    <property type="evidence" value="ECO:0007669"/>
    <property type="project" value="TreeGrafter"/>
</dbReference>
<evidence type="ECO:0000313" key="17">
    <source>
        <dbReference type="Proteomes" id="UP000662873"/>
    </source>
</evidence>
<feature type="short sequence motif" description="'KMSKS' region" evidence="13">
    <location>
        <begin position="288"/>
        <end position="292"/>
    </location>
</feature>
<dbReference type="Proteomes" id="UP000662873">
    <property type="component" value="Chromosome"/>
</dbReference>
<comment type="subunit">
    <text evidence="3 13">Monomer.</text>
</comment>
<dbReference type="InterPro" id="IPR015273">
    <property type="entry name" value="Cys-tRNA-synt_Ia_DALR"/>
</dbReference>
<evidence type="ECO:0000256" key="5">
    <source>
        <dbReference type="ARBA" id="ARBA00022598"/>
    </source>
</evidence>
<dbReference type="PANTHER" id="PTHR10890:SF3">
    <property type="entry name" value="CYSTEINE--TRNA LIGASE, CYTOPLASMIC"/>
    <property type="match status" value="1"/>
</dbReference>
<keyword evidence="7 13" id="KW-0547">Nucleotide-binding</keyword>
<evidence type="ECO:0000259" key="15">
    <source>
        <dbReference type="Pfam" id="PF09190"/>
    </source>
</evidence>
<dbReference type="EC" id="6.1.1.16" evidence="13"/>
<evidence type="ECO:0000256" key="8">
    <source>
        <dbReference type="ARBA" id="ARBA00022833"/>
    </source>
</evidence>